<gene>
    <name evidence="3" type="ORF">IV203_001326</name>
</gene>
<dbReference type="OrthoDB" id="423096at2759"/>
<keyword evidence="2" id="KW-1133">Transmembrane helix</keyword>
<proteinExistence type="predicted"/>
<dbReference type="EMBL" id="JAGRRH010000015">
    <property type="protein sequence ID" value="KAG7356640.1"/>
    <property type="molecule type" value="Genomic_DNA"/>
</dbReference>
<dbReference type="AlphaFoldDB" id="A0A9K3L857"/>
<evidence type="ECO:0000313" key="4">
    <source>
        <dbReference type="Proteomes" id="UP000693970"/>
    </source>
</evidence>
<evidence type="ECO:0000256" key="1">
    <source>
        <dbReference type="SAM" id="MobiDB-lite"/>
    </source>
</evidence>
<protein>
    <submittedName>
        <fullName evidence="3">Uncharacterized protein</fullName>
    </submittedName>
</protein>
<reference evidence="3" key="2">
    <citation type="submission" date="2021-04" db="EMBL/GenBank/DDBJ databases">
        <authorList>
            <person name="Podell S."/>
        </authorList>
    </citation>
    <scope>NUCLEOTIDE SEQUENCE</scope>
    <source>
        <strain evidence="3">Hildebrandi</strain>
    </source>
</reference>
<reference evidence="3" key="1">
    <citation type="journal article" date="2021" name="Sci. Rep.">
        <title>Diploid genomic architecture of Nitzschia inconspicua, an elite biomass production diatom.</title>
        <authorList>
            <person name="Oliver A."/>
            <person name="Podell S."/>
            <person name="Pinowska A."/>
            <person name="Traller J.C."/>
            <person name="Smith S.R."/>
            <person name="McClure R."/>
            <person name="Beliaev A."/>
            <person name="Bohutskyi P."/>
            <person name="Hill E.A."/>
            <person name="Rabines A."/>
            <person name="Zheng H."/>
            <person name="Allen L.Z."/>
            <person name="Kuo A."/>
            <person name="Grigoriev I.V."/>
            <person name="Allen A.E."/>
            <person name="Hazlebeck D."/>
            <person name="Allen E.E."/>
        </authorList>
    </citation>
    <scope>NUCLEOTIDE SEQUENCE</scope>
    <source>
        <strain evidence="3">Hildebrandi</strain>
    </source>
</reference>
<name>A0A9K3L857_9STRA</name>
<organism evidence="3 4">
    <name type="scientific">Nitzschia inconspicua</name>
    <dbReference type="NCBI Taxonomy" id="303405"/>
    <lineage>
        <taxon>Eukaryota</taxon>
        <taxon>Sar</taxon>
        <taxon>Stramenopiles</taxon>
        <taxon>Ochrophyta</taxon>
        <taxon>Bacillariophyta</taxon>
        <taxon>Bacillariophyceae</taxon>
        <taxon>Bacillariophycidae</taxon>
        <taxon>Bacillariales</taxon>
        <taxon>Bacillariaceae</taxon>
        <taxon>Nitzschia</taxon>
    </lineage>
</organism>
<keyword evidence="2" id="KW-0812">Transmembrane</keyword>
<dbReference type="Proteomes" id="UP000693970">
    <property type="component" value="Unassembled WGS sequence"/>
</dbReference>
<sequence>MPARGNANPTGLRRRYEHHNKGSLLSIQNILFVALVVLGLIYYRVSVYLLQGGSTAAKGTVHNHRPLDTQYIHELQEQGLLLPSKTLNTYQEWRDYATQLASLTPEKIVKTLKLLDPFGVRTFEAKLLEAESEKKAFLTQEELRSIFPCPTSSTTQQQEQQQQQRITLPDQRNSDKGRAFRNGTEPNFLFFQHLRKAGGTNFCSLAQHNLPKKQVPKYYCMPDYYWEAPGRPCAGCFSRFDTKTITKHMKEDGHKILGNEWDAFDPDHYFDLPATFATSFRRPLDRALSQFRFECIEDRGCKIKNVTKWWDKRSKDLTNVYVWTFSNEGVRKLSIGTTKADSERRQKVLGRALDVVARFNLVMAMEWLAYAPNHVQRVLGFRDTKTLTERVRPHIAQHKRDDGQERNVMGAAGIAKASWTPENYLPPETYTRMSHDLALDEILTDAARRMFLERLVCDDVSMFD</sequence>
<comment type="caution">
    <text evidence="3">The sequence shown here is derived from an EMBL/GenBank/DDBJ whole genome shotgun (WGS) entry which is preliminary data.</text>
</comment>
<evidence type="ECO:0000256" key="2">
    <source>
        <dbReference type="SAM" id="Phobius"/>
    </source>
</evidence>
<feature type="region of interest" description="Disordered" evidence="1">
    <location>
        <begin position="150"/>
        <end position="183"/>
    </location>
</feature>
<evidence type="ECO:0000313" key="3">
    <source>
        <dbReference type="EMBL" id="KAG7356640.1"/>
    </source>
</evidence>
<keyword evidence="4" id="KW-1185">Reference proteome</keyword>
<accession>A0A9K3L857</accession>
<keyword evidence="2" id="KW-0472">Membrane</keyword>
<feature type="transmembrane region" description="Helical" evidence="2">
    <location>
        <begin position="23"/>
        <end position="43"/>
    </location>
</feature>